<evidence type="ECO:0000313" key="4">
    <source>
        <dbReference type="EMBL" id="KAK6918880.1"/>
    </source>
</evidence>
<keyword evidence="1 4" id="KW-0378">Hydrolase</keyword>
<organism evidence="4 5">
    <name type="scientific">Dillenia turbinata</name>
    <dbReference type="NCBI Taxonomy" id="194707"/>
    <lineage>
        <taxon>Eukaryota</taxon>
        <taxon>Viridiplantae</taxon>
        <taxon>Streptophyta</taxon>
        <taxon>Embryophyta</taxon>
        <taxon>Tracheophyta</taxon>
        <taxon>Spermatophyta</taxon>
        <taxon>Magnoliopsida</taxon>
        <taxon>eudicotyledons</taxon>
        <taxon>Gunneridae</taxon>
        <taxon>Pentapetalae</taxon>
        <taxon>Dilleniales</taxon>
        <taxon>Dilleniaceae</taxon>
        <taxon>Dillenia</taxon>
    </lineage>
</organism>
<accession>A0AAN8UNI1</accession>
<dbReference type="Gene3D" id="3.40.50.1820">
    <property type="entry name" value="alpha/beta hydrolase"/>
    <property type="match status" value="1"/>
</dbReference>
<dbReference type="PRINTS" id="PR00111">
    <property type="entry name" value="ABHYDROLASE"/>
</dbReference>
<dbReference type="PANTHER" id="PTHR43329">
    <property type="entry name" value="EPOXIDE HYDROLASE"/>
    <property type="match status" value="1"/>
</dbReference>
<dbReference type="Proteomes" id="UP001370490">
    <property type="component" value="Unassembled WGS sequence"/>
</dbReference>
<dbReference type="Pfam" id="PF00561">
    <property type="entry name" value="Abhydrolase_1"/>
    <property type="match status" value="1"/>
</dbReference>
<reference evidence="4 5" key="1">
    <citation type="submission" date="2023-12" db="EMBL/GenBank/DDBJ databases">
        <title>A high-quality genome assembly for Dillenia turbinata (Dilleniales).</title>
        <authorList>
            <person name="Chanderbali A."/>
        </authorList>
    </citation>
    <scope>NUCLEOTIDE SEQUENCE [LARGE SCALE GENOMIC DNA]</scope>
    <source>
        <strain evidence="4">LSX21</strain>
        <tissue evidence="4">Leaf</tissue>
    </source>
</reference>
<keyword evidence="5" id="KW-1185">Reference proteome</keyword>
<evidence type="ECO:0000259" key="3">
    <source>
        <dbReference type="Pfam" id="PF00561"/>
    </source>
</evidence>
<evidence type="ECO:0000256" key="1">
    <source>
        <dbReference type="ARBA" id="ARBA00022801"/>
    </source>
</evidence>
<dbReference type="SUPFAM" id="SSF53474">
    <property type="entry name" value="alpha/beta-Hydrolases"/>
    <property type="match status" value="1"/>
</dbReference>
<gene>
    <name evidence="4" type="ORF">RJ641_017302</name>
</gene>
<dbReference type="PRINTS" id="PR00412">
    <property type="entry name" value="EPOXHYDRLASE"/>
</dbReference>
<dbReference type="InterPro" id="IPR000639">
    <property type="entry name" value="Epox_hydrolase-like"/>
</dbReference>
<sequence>MEQIQHKHVEVRGGLKLHVTEIGTEIWYSWRHQMLAVAASGFRAIAFDFMGYGLSDQPPQPDNASFNDLVDDAIGLLNALGIHKAVFVGKDMGSFPAFQLGVVHPDRVIAVISLGIPFILPGPNSLPFHLMPRGFYVVRWQEPGRAEADFGRKDVKTVVRNIYILFSGSELPVAGEDQEIMDLVEPSTPLPPWFTEEDLSVYTNSYENSGFRYALQVPYRTLTKDSGITNPKITAPTLLLMGEKDYVLRLAGMEDYIRSGKMKEPVLNLEIIFMPEGSHFVQEQFPEEVNQHILTFLKKNGI</sequence>
<evidence type="ECO:0000313" key="5">
    <source>
        <dbReference type="Proteomes" id="UP001370490"/>
    </source>
</evidence>
<dbReference type="EMBL" id="JBAMMX010000022">
    <property type="protein sequence ID" value="KAK6918880.1"/>
    <property type="molecule type" value="Genomic_DNA"/>
</dbReference>
<feature type="domain" description="AB hydrolase-1" evidence="3">
    <location>
        <begin position="25"/>
        <end position="259"/>
    </location>
</feature>
<comment type="caution">
    <text evidence="4">The sequence shown here is derived from an EMBL/GenBank/DDBJ whole genome shotgun (WGS) entry which is preliminary data.</text>
</comment>
<comment type="similarity">
    <text evidence="2">Belongs to the AB hydrolase superfamily. Epoxide hydrolase family.</text>
</comment>
<dbReference type="InterPro" id="IPR029058">
    <property type="entry name" value="AB_hydrolase_fold"/>
</dbReference>
<protein>
    <submittedName>
        <fullName evidence="4">Alpha/beta hydrolase fold-1</fullName>
    </submittedName>
</protein>
<dbReference type="AlphaFoldDB" id="A0AAN8UNI1"/>
<dbReference type="InterPro" id="IPR000073">
    <property type="entry name" value="AB_hydrolase_1"/>
</dbReference>
<evidence type="ECO:0000256" key="2">
    <source>
        <dbReference type="ARBA" id="ARBA00038334"/>
    </source>
</evidence>
<dbReference type="GO" id="GO:0016787">
    <property type="term" value="F:hydrolase activity"/>
    <property type="evidence" value="ECO:0007669"/>
    <property type="project" value="UniProtKB-KW"/>
</dbReference>
<proteinExistence type="inferred from homology"/>
<name>A0AAN8UNI1_9MAGN</name>